<dbReference type="EMBL" id="CP010407">
    <property type="protein sequence ID" value="AJF63498.1"/>
    <property type="molecule type" value="Genomic_DNA"/>
</dbReference>
<feature type="domain" description="ABC transporter" evidence="8">
    <location>
        <begin position="10"/>
        <end position="246"/>
    </location>
</feature>
<keyword evidence="10" id="KW-1185">Reference proteome</keyword>
<keyword evidence="7" id="KW-0472">Membrane</keyword>
<protein>
    <submittedName>
        <fullName evidence="9">Peptide ABC transporter ATP-binding protein</fullName>
    </submittedName>
</protein>
<dbReference type="GO" id="GO:0015833">
    <property type="term" value="P:peptide transport"/>
    <property type="evidence" value="ECO:0007669"/>
    <property type="project" value="InterPro"/>
</dbReference>
<dbReference type="InterPro" id="IPR050388">
    <property type="entry name" value="ABC_Ni/Peptide_Import"/>
</dbReference>
<dbReference type="SMART" id="SM00382">
    <property type="entry name" value="AAA"/>
    <property type="match status" value="1"/>
</dbReference>
<dbReference type="PANTHER" id="PTHR43297">
    <property type="entry name" value="OLIGOPEPTIDE TRANSPORT ATP-BINDING PROTEIN APPD"/>
    <property type="match status" value="1"/>
</dbReference>
<dbReference type="PANTHER" id="PTHR43297:SF2">
    <property type="entry name" value="DIPEPTIDE TRANSPORT ATP-BINDING PROTEIN DPPD"/>
    <property type="match status" value="1"/>
</dbReference>
<dbReference type="AlphaFoldDB" id="A0A0B5I1H3"/>
<gene>
    <name evidence="9" type="ORF">SVTN_02395</name>
</gene>
<evidence type="ECO:0000256" key="4">
    <source>
        <dbReference type="ARBA" id="ARBA00022475"/>
    </source>
</evidence>
<keyword evidence="4" id="KW-1003">Cell membrane</keyword>
<dbReference type="Pfam" id="PF00005">
    <property type="entry name" value="ABC_tran"/>
    <property type="match status" value="1"/>
</dbReference>
<evidence type="ECO:0000313" key="10">
    <source>
        <dbReference type="Proteomes" id="UP000031774"/>
    </source>
</evidence>
<dbReference type="Gene3D" id="3.40.50.300">
    <property type="entry name" value="P-loop containing nucleotide triphosphate hydrolases"/>
    <property type="match status" value="1"/>
</dbReference>
<keyword evidence="5" id="KW-0547">Nucleotide-binding</keyword>
<dbReference type="HOGENOM" id="CLU_000604_1_23_11"/>
<dbReference type="Proteomes" id="UP000031774">
    <property type="component" value="Chromosome"/>
</dbReference>
<dbReference type="InterPro" id="IPR017871">
    <property type="entry name" value="ABC_transporter-like_CS"/>
</dbReference>
<dbReference type="GO" id="GO:0005524">
    <property type="term" value="F:ATP binding"/>
    <property type="evidence" value="ECO:0007669"/>
    <property type="project" value="UniProtKB-KW"/>
</dbReference>
<comment type="subcellular location">
    <subcellularLocation>
        <location evidence="1">Cell membrane</location>
        <topology evidence="1">Peripheral membrane protein</topology>
    </subcellularLocation>
</comment>
<accession>A0A0B5I1H3</accession>
<evidence type="ECO:0000256" key="5">
    <source>
        <dbReference type="ARBA" id="ARBA00022741"/>
    </source>
</evidence>
<dbReference type="InterPro" id="IPR027417">
    <property type="entry name" value="P-loop_NTPase"/>
</dbReference>
<dbReference type="SUPFAM" id="SSF52540">
    <property type="entry name" value="P-loop containing nucleoside triphosphate hydrolases"/>
    <property type="match status" value="1"/>
</dbReference>
<proteinExistence type="inferred from homology"/>
<dbReference type="PROSITE" id="PS00211">
    <property type="entry name" value="ABC_TRANSPORTER_1"/>
    <property type="match status" value="1"/>
</dbReference>
<dbReference type="KEGG" id="svt:SVTN_02395"/>
<dbReference type="InterPro" id="IPR003439">
    <property type="entry name" value="ABC_transporter-like_ATP-bd"/>
</dbReference>
<dbReference type="CDD" id="cd03257">
    <property type="entry name" value="ABC_NikE_OppD_transporters"/>
    <property type="match status" value="1"/>
</dbReference>
<dbReference type="GO" id="GO:0016887">
    <property type="term" value="F:ATP hydrolysis activity"/>
    <property type="evidence" value="ECO:0007669"/>
    <property type="project" value="InterPro"/>
</dbReference>
<keyword evidence="6 9" id="KW-0067">ATP-binding</keyword>
<dbReference type="InterPro" id="IPR003593">
    <property type="entry name" value="AAA+_ATPase"/>
</dbReference>
<dbReference type="NCBIfam" id="TIGR01727">
    <property type="entry name" value="oligo_HPY"/>
    <property type="match status" value="1"/>
</dbReference>
<evidence type="ECO:0000256" key="2">
    <source>
        <dbReference type="ARBA" id="ARBA00005417"/>
    </source>
</evidence>
<organism evidence="9 10">
    <name type="scientific">Streptomyces vietnamensis</name>
    <dbReference type="NCBI Taxonomy" id="362257"/>
    <lineage>
        <taxon>Bacteria</taxon>
        <taxon>Bacillati</taxon>
        <taxon>Actinomycetota</taxon>
        <taxon>Actinomycetes</taxon>
        <taxon>Kitasatosporales</taxon>
        <taxon>Streptomycetaceae</taxon>
        <taxon>Streptomyces</taxon>
    </lineage>
</organism>
<evidence type="ECO:0000259" key="8">
    <source>
        <dbReference type="PROSITE" id="PS50893"/>
    </source>
</evidence>
<reference evidence="9 10" key="1">
    <citation type="submission" date="2014-12" db="EMBL/GenBank/DDBJ databases">
        <title>Complete genome sequence of Streptomyces vietnamensis strain GIMV4.0001, a genetic manipulable producer of the benzoisochromanequinone antibiotic granaticin.</title>
        <authorList>
            <person name="Deng M.R."/>
            <person name="Guo J."/>
            <person name="Ma L.Y."/>
            <person name="Feng G.D."/>
            <person name="Mo C.Y."/>
            <person name="Zhu H.H."/>
        </authorList>
    </citation>
    <scope>NUCLEOTIDE SEQUENCE [LARGE SCALE GENOMIC DNA]</scope>
    <source>
        <strain evidence="10">GIMV4.0001</strain>
    </source>
</reference>
<comment type="similarity">
    <text evidence="2">Belongs to the ABC transporter superfamily.</text>
</comment>
<name>A0A0B5I1H3_9ACTN</name>
<dbReference type="InterPro" id="IPR013563">
    <property type="entry name" value="Oligopep_ABC_C"/>
</dbReference>
<sequence length="312" mass="32341">MPLPPSEPLLAVEGLRVSFAGAEAVRGVSFDVHPGEVLALVGESGAGKSLTGRALLGLAPRGAAVSGRVLLRGAPVTSADLGRRLAWIPQDATASLSPVHRVDAQLAFAARTSTGRRRGAALAVARRALAEVGLAGAVASAYPHALSGGMRQRAVIAMALVNGPDLVVADEPTTALDAERRDQVLALLRERCAAAGAALLLVSHDLESVRRHADRVAVMYAGRIVELGAAEVVWGRPAAPYTRGLLASLPTAGLPHRSRLPSFEGVPRLSAVGCAFAPRCPRADALCRGEDPEPRAYGDRLVACHHPREAAA</sequence>
<dbReference type="RefSeq" id="WP_041127583.1">
    <property type="nucleotide sequence ID" value="NZ_CP010407.1"/>
</dbReference>
<dbReference type="PROSITE" id="PS50893">
    <property type="entry name" value="ABC_TRANSPORTER_2"/>
    <property type="match status" value="1"/>
</dbReference>
<evidence type="ECO:0000256" key="7">
    <source>
        <dbReference type="ARBA" id="ARBA00023136"/>
    </source>
</evidence>
<dbReference type="Pfam" id="PF08352">
    <property type="entry name" value="oligo_HPY"/>
    <property type="match status" value="1"/>
</dbReference>
<evidence type="ECO:0000313" key="9">
    <source>
        <dbReference type="EMBL" id="AJF63498.1"/>
    </source>
</evidence>
<evidence type="ECO:0000256" key="6">
    <source>
        <dbReference type="ARBA" id="ARBA00022840"/>
    </source>
</evidence>
<keyword evidence="3" id="KW-0813">Transport</keyword>
<evidence type="ECO:0000256" key="3">
    <source>
        <dbReference type="ARBA" id="ARBA00022448"/>
    </source>
</evidence>
<dbReference type="STRING" id="362257.SVTN_02395"/>
<dbReference type="GO" id="GO:0005886">
    <property type="term" value="C:plasma membrane"/>
    <property type="evidence" value="ECO:0007669"/>
    <property type="project" value="UniProtKB-SubCell"/>
</dbReference>
<evidence type="ECO:0000256" key="1">
    <source>
        <dbReference type="ARBA" id="ARBA00004202"/>
    </source>
</evidence>